<evidence type="ECO:0000256" key="2">
    <source>
        <dbReference type="ARBA" id="ARBA00005274"/>
    </source>
</evidence>
<dbReference type="RefSeq" id="XP_023165220.2">
    <property type="nucleotide sequence ID" value="XM_023309452.2"/>
</dbReference>
<feature type="domain" description="NUA/TPR/MLP1-2-like" evidence="10">
    <location>
        <begin position="465"/>
        <end position="562"/>
    </location>
</feature>
<feature type="compositionally biased region" description="Low complexity" evidence="7">
    <location>
        <begin position="2143"/>
        <end position="2152"/>
    </location>
</feature>
<keyword evidence="5" id="KW-0539">Nucleus</keyword>
<feature type="compositionally biased region" description="Low complexity" evidence="7">
    <location>
        <begin position="1829"/>
        <end position="1843"/>
    </location>
</feature>
<dbReference type="OrthoDB" id="343070at2759"/>
<dbReference type="Proteomes" id="UP000504633">
    <property type="component" value="Unplaced"/>
</dbReference>
<feature type="compositionally biased region" description="Basic and acidic residues" evidence="7">
    <location>
        <begin position="1521"/>
        <end position="1549"/>
    </location>
</feature>
<feature type="compositionally biased region" description="Polar residues" evidence="7">
    <location>
        <begin position="2309"/>
        <end position="2323"/>
    </location>
</feature>
<dbReference type="InterPro" id="IPR057577">
    <property type="entry name" value="Nucleoprot-TPR/MLP1_dom"/>
</dbReference>
<feature type="compositionally biased region" description="Polar residues" evidence="7">
    <location>
        <begin position="2187"/>
        <end position="2211"/>
    </location>
</feature>
<dbReference type="InterPro" id="IPR057974">
    <property type="entry name" value="NUA/TPR/MLP1-2-like_dom"/>
</dbReference>
<feature type="region of interest" description="Disordered" evidence="7">
    <location>
        <begin position="1697"/>
        <end position="1734"/>
    </location>
</feature>
<feature type="compositionally biased region" description="Acidic residues" evidence="7">
    <location>
        <begin position="1955"/>
        <end position="1971"/>
    </location>
</feature>
<dbReference type="CTD" id="36264"/>
<feature type="coiled-coil region" evidence="6">
    <location>
        <begin position="1213"/>
        <end position="1247"/>
    </location>
</feature>
<feature type="compositionally biased region" description="Low complexity" evidence="7">
    <location>
        <begin position="1860"/>
        <end position="1884"/>
    </location>
</feature>
<evidence type="ECO:0000313" key="11">
    <source>
        <dbReference type="Proteomes" id="UP000504633"/>
    </source>
</evidence>
<comment type="subcellular location">
    <subcellularLocation>
        <location evidence="1">Nucleus</location>
    </subcellularLocation>
</comment>
<dbReference type="Pfam" id="PF07926">
    <property type="entry name" value="TPR_MLP1_2"/>
    <property type="match status" value="1"/>
</dbReference>
<feature type="compositionally biased region" description="Low complexity" evidence="7">
    <location>
        <begin position="1698"/>
        <end position="1731"/>
    </location>
</feature>
<dbReference type="PANTHER" id="PTHR18898">
    <property type="entry name" value="NUCLEOPROTEIN TPR-RELATED"/>
    <property type="match status" value="1"/>
</dbReference>
<feature type="coiled-coil region" evidence="6">
    <location>
        <begin position="632"/>
        <end position="686"/>
    </location>
</feature>
<keyword evidence="4 6" id="KW-0175">Coiled coil</keyword>
<organism evidence="11 12">
    <name type="scientific">Drosophila hydei</name>
    <name type="common">Fruit fly</name>
    <dbReference type="NCBI Taxonomy" id="7224"/>
    <lineage>
        <taxon>Eukaryota</taxon>
        <taxon>Metazoa</taxon>
        <taxon>Ecdysozoa</taxon>
        <taxon>Arthropoda</taxon>
        <taxon>Hexapoda</taxon>
        <taxon>Insecta</taxon>
        <taxon>Pterygota</taxon>
        <taxon>Neoptera</taxon>
        <taxon>Endopterygota</taxon>
        <taxon>Diptera</taxon>
        <taxon>Brachycera</taxon>
        <taxon>Muscomorpha</taxon>
        <taxon>Ephydroidea</taxon>
        <taxon>Drosophilidae</taxon>
        <taxon>Drosophila</taxon>
    </lineage>
</organism>
<keyword evidence="11" id="KW-1185">Reference proteome</keyword>
<evidence type="ECO:0000256" key="7">
    <source>
        <dbReference type="SAM" id="MobiDB-lite"/>
    </source>
</evidence>
<dbReference type="GO" id="GO:0006606">
    <property type="term" value="P:protein import into nucleus"/>
    <property type="evidence" value="ECO:0007669"/>
    <property type="project" value="InterPro"/>
</dbReference>
<feature type="region of interest" description="Disordered" evidence="7">
    <location>
        <begin position="1747"/>
        <end position="1769"/>
    </location>
</feature>
<name>A0A6J1LHU2_DROHY</name>
<feature type="region of interest" description="Disordered" evidence="7">
    <location>
        <begin position="1823"/>
        <end position="2098"/>
    </location>
</feature>
<evidence type="ECO:0000256" key="5">
    <source>
        <dbReference type="ARBA" id="ARBA00023242"/>
    </source>
</evidence>
<feature type="compositionally biased region" description="Low complexity" evidence="7">
    <location>
        <begin position="2276"/>
        <end position="2286"/>
    </location>
</feature>
<reference evidence="12" key="1">
    <citation type="submission" date="2025-08" db="UniProtKB">
        <authorList>
            <consortium name="RefSeq"/>
        </authorList>
    </citation>
    <scope>IDENTIFICATION</scope>
    <source>
        <strain evidence="12">15085-1641.00</strain>
        <tissue evidence="12">Whole body</tissue>
    </source>
</reference>
<dbReference type="InterPro" id="IPR012929">
    <property type="entry name" value="Nucleoprot-TPR/MLP1-2_dom"/>
</dbReference>
<dbReference type="GO" id="GO:0005643">
    <property type="term" value="C:nuclear pore"/>
    <property type="evidence" value="ECO:0007669"/>
    <property type="project" value="UniProtKB-ARBA"/>
</dbReference>
<evidence type="ECO:0000256" key="3">
    <source>
        <dbReference type="ARBA" id="ARBA00019789"/>
    </source>
</evidence>
<evidence type="ECO:0000259" key="8">
    <source>
        <dbReference type="Pfam" id="PF07926"/>
    </source>
</evidence>
<gene>
    <name evidence="12" type="primary">LOC111595638</name>
</gene>
<dbReference type="KEGG" id="dhe:111595638"/>
<evidence type="ECO:0000259" key="10">
    <source>
        <dbReference type="Pfam" id="PF25785"/>
    </source>
</evidence>
<feature type="compositionally biased region" description="Polar residues" evidence="7">
    <location>
        <begin position="1844"/>
        <end position="1859"/>
    </location>
</feature>
<proteinExistence type="inferred from homology"/>
<feature type="compositionally biased region" description="Low complexity" evidence="7">
    <location>
        <begin position="2117"/>
        <end position="2126"/>
    </location>
</feature>
<feature type="domain" description="Nucleoprotein TPR/MLP1-2" evidence="8">
    <location>
        <begin position="1033"/>
        <end position="1161"/>
    </location>
</feature>
<protein>
    <recommendedName>
        <fullName evidence="3">Nucleoprotein TPR</fullName>
    </recommendedName>
</protein>
<dbReference type="OMA" id="TLCEQQE"/>
<dbReference type="GO" id="GO:0006406">
    <property type="term" value="P:mRNA export from nucleus"/>
    <property type="evidence" value="ECO:0007669"/>
    <property type="project" value="TreeGrafter"/>
</dbReference>
<feature type="coiled-coil region" evidence="6">
    <location>
        <begin position="43"/>
        <end position="362"/>
    </location>
</feature>
<feature type="domain" description="Nucleoprotein TPR/MPL1" evidence="9">
    <location>
        <begin position="167"/>
        <end position="245"/>
    </location>
</feature>
<feature type="coiled-coil region" evidence="6">
    <location>
        <begin position="726"/>
        <end position="760"/>
    </location>
</feature>
<dbReference type="GO" id="GO:1901673">
    <property type="term" value="P:regulation of mitotic spindle assembly"/>
    <property type="evidence" value="ECO:0007669"/>
    <property type="project" value="TreeGrafter"/>
</dbReference>
<evidence type="ECO:0000256" key="4">
    <source>
        <dbReference type="ARBA" id="ARBA00023054"/>
    </source>
</evidence>
<feature type="coiled-coil region" evidence="6">
    <location>
        <begin position="789"/>
        <end position="963"/>
    </location>
</feature>
<dbReference type="GO" id="GO:0034399">
    <property type="term" value="C:nuclear periphery"/>
    <property type="evidence" value="ECO:0007669"/>
    <property type="project" value="UniProtKB-ARBA"/>
</dbReference>
<feature type="coiled-coil region" evidence="6">
    <location>
        <begin position="543"/>
        <end position="596"/>
    </location>
</feature>
<evidence type="ECO:0000256" key="1">
    <source>
        <dbReference type="ARBA" id="ARBA00004123"/>
    </source>
</evidence>
<evidence type="ECO:0000313" key="12">
    <source>
        <dbReference type="RefSeq" id="XP_023165220.2"/>
    </source>
</evidence>
<dbReference type="Pfam" id="PF25785">
    <property type="entry name" value="TPR"/>
    <property type="match status" value="1"/>
</dbReference>
<dbReference type="GO" id="GO:0017056">
    <property type="term" value="F:structural constituent of nuclear pore"/>
    <property type="evidence" value="ECO:0007669"/>
    <property type="project" value="TreeGrafter"/>
</dbReference>
<feature type="region of interest" description="Disordered" evidence="7">
    <location>
        <begin position="1516"/>
        <end position="1549"/>
    </location>
</feature>
<feature type="compositionally biased region" description="Polar residues" evidence="7">
    <location>
        <begin position="1621"/>
        <end position="1637"/>
    </location>
</feature>
<feature type="compositionally biased region" description="Polar residues" evidence="7">
    <location>
        <begin position="1660"/>
        <end position="1670"/>
    </location>
</feature>
<feature type="coiled-coil region" evidence="6">
    <location>
        <begin position="1440"/>
        <end position="1467"/>
    </location>
</feature>
<feature type="region of interest" description="Disordered" evidence="7">
    <location>
        <begin position="1621"/>
        <end position="1680"/>
    </location>
</feature>
<feature type="compositionally biased region" description="Polar residues" evidence="7">
    <location>
        <begin position="2032"/>
        <end position="2057"/>
    </location>
</feature>
<feature type="coiled-coil region" evidence="6">
    <location>
        <begin position="989"/>
        <end position="1016"/>
    </location>
</feature>
<feature type="compositionally biased region" description="Low complexity" evidence="7">
    <location>
        <begin position="1754"/>
        <end position="1763"/>
    </location>
</feature>
<dbReference type="PANTHER" id="PTHR18898:SF2">
    <property type="entry name" value="NUCLEOPROTEIN TPR"/>
    <property type="match status" value="1"/>
</dbReference>
<dbReference type="GeneID" id="111595638"/>
<feature type="coiled-coil region" evidence="6">
    <location>
        <begin position="1289"/>
        <end position="1351"/>
    </location>
</feature>
<comment type="similarity">
    <text evidence="2">Belongs to the TPR family.</text>
</comment>
<dbReference type="Pfam" id="PF25481">
    <property type="entry name" value="Nucleoprot-TPR"/>
    <property type="match status" value="1"/>
</dbReference>
<feature type="compositionally biased region" description="Polar residues" evidence="7">
    <location>
        <begin position="2084"/>
        <end position="2098"/>
    </location>
</feature>
<evidence type="ECO:0000259" key="9">
    <source>
        <dbReference type="Pfam" id="PF25481"/>
    </source>
</evidence>
<evidence type="ECO:0000256" key="6">
    <source>
        <dbReference type="SAM" id="Coils"/>
    </source>
</evidence>
<accession>A0A6J1LHU2</accession>
<feature type="coiled-coil region" evidence="6">
    <location>
        <begin position="395"/>
        <end position="471"/>
    </location>
</feature>
<feature type="coiled-coil region" evidence="6">
    <location>
        <begin position="1115"/>
        <end position="1157"/>
    </location>
</feature>
<sequence length="2352" mass="263132">MDFDGTQSLSSILQPEELQLVPENIQGKLTAFIEKFSDEYCKERAAANRLTETEQKNEELKSQLLDNQVKFTNFEQNVAELRNQLDQVSAERDQLQESVKNYDQNLSTLRKEKVSFVDERDSLLKVIERQNGELERLKQDLQTYQQQLRAAITAKCEAIARLDEVQSKEVSLDIKERRLESERAMLQNEIQVLSSDLNRNNAELQNLRRDHSMNTMHLEVRLKEKCDELQILQGQNAQYSKTIEDMNKKIEDLNETMFQHNMATEKFVDTLKKELDTKEKLVEIYKSTECENITERNELLKGISDLKRMLTDTTDQYGELETEFQLAKQSHAEELNAKNSTIESLKTEIAHANDLLKEAQEQSLESAICKLAPTAAVASRLMRSNMSLTELYSLYAKNSEELEGKNRENAQLKLQIKSIVDEINERAPVFKKQDDDYSKLTEEHQLLLQQRDELVDKKLALEQELEQTQFDVTRHVKENKKLKQSQVDLSRQVCLLLDELNCLRAGVNRSRSQTQQGTVHNSSDAISRDLVTFESIVELQGQNVKLLTLIRELTTELEANEQKNDELQLKAYAEKFERATKRLIEMEEALNQKNSTISTLMAKCERYKKFYFDAQKKLGSQIIDLDDSTVLIDESQAEQSKIVEKTQKLEAEAKLERRIRSLEQQLEDETKKYAALKENYDYYTSEKRKNDALVQEQFDSMRKEVRELTSVNCKLMNASEFQKEQMDLLQKGIATYKQQIAALEDRTKNYEKTIIKHEQTVHMLKDEVMTAHRKQVASETETHSLRHENRVLKETTARLQAEKEGFNREHQSQALLLNNLEFIKANLERSETEGRLRLEQRLDDTVRELSAQRRHFQEEEEKFRETVNEFKRQTETANKLKEEERLQAEKWHQELIGVREELAAKVNQVNDLSKKLQESLTPSKDENPITAANKKAREFELRYEQARIEIESLSKELVKAREHGDQFYKMSQSAETEIKRLHDMHAEILAKSEAEIKKLKNSEAELQTRVTDLEAEVLLSNVTEQSKSTNQSDQLKTTQEELKTVLEKLTDSGRAIRTLRAENSTLAESLNSVEVKYANEMILHSADIQELTKFKADFLKVQDELNQLKCGQEILQAAHDELKKANSEAQGLLQKEKDESEKRVADLNALNSSLHDQIEALTTKLAALAKSATNQNAALNLNDSLLDSSSTLDLNSSSAIDDVKNSEQLLKIIKFLRKEKDLYAAKLDILKAENARLVSEHTILQKKVDELNGYLKQERSKSETDVVSASKHEAVLRKIETLNAITDSNRILREERNTLTKRVSELTERISSVEKDLFPLQCSNKELTSKIEELNVENNSLRTEAIKWRQRANALVEKSNRNPEEFKRLQGEREHLAKLLTAEKDASKKQADELAALKTRLDNELPALNKLLQLQDEARKKQMEEATALKQANTRNSQDIMDLKNRLLQKEEELLKAQEELESKDKVIQDKDSKELMLRKLAKRYKDYYTGLQAQTGGNDTVAELEKVRSELDELNNTMRSTKEQHEQLQKEYDDLKSRSSVDQDSGEAKQKIEHLLQELTVTKTELANQETTLAGTKTSYDETVQRLEKELQEHIASNKDINARLTRENESLHMRINQLQRQLGSQQSTKPSTSSVGMVEKGNISESSPRTANVKPMSGSATVQQSATVTPWRGGETPLASIRPISVQNSRTAAILPTSQQPGASTSTSTSTSTSSAAAASGSSSSSSSAVGNTALVPPQQQVHTTGSATLESMASSSPTSSHTDYMPSTSSAAVAVAAIPPMGATAAAESSQEAESVQHPQQNDAQLFAGGAQQQVVALVSPRVEGSSSSSSSSTTTSTSTQNPTVPSVQEASIQQQPSTSGSSSSSSTVVSSHSRHTPSSSNVTTTQAGCSKRPRDVEGDSSTNAEEGVPEKVVKLAKRLRTPMHSGELSAGHIGDSGMDVDQMPTSSQRDQEDDIQVVDSDDEEEDVLGPIDGGDAEQEEGYEDSYEQDNEMEDNEGAEAPDQHNEVDIEQVQMQAQVEGQLLEDSPATVSTQENNQSQAITSGSGESNTLQLPQAEANWKQQAPSTSTAAARRTESSVEIVSSPQVSNFSEQTACVEAEVDGTAVAEAAAAAADESAGTSVDCTAARANSPQKPNEVAEQSSSSQAAEAKDKSDESETTGAENASEADEAFAEETAPGLAEESQQLSNENPNVGTSQSVETDNLDNQAEGPSEDNEGADGVSSEGEKQAVEVEEEGREAEATSPSENTRFRTLRSTVPTRRGGRSLMRGTNSNNNNNNNANRPARIVWQRDSPSNMRGGHPGNQDPNMPSGSPNSNRMFANRSRGRRPMRRPGPNNFNAGGGPSGYP</sequence>
<feature type="compositionally biased region" description="Acidic residues" evidence="7">
    <location>
        <begin position="1978"/>
        <end position="2003"/>
    </location>
</feature>
<feature type="region of interest" description="Disordered" evidence="7">
    <location>
        <begin position="2117"/>
        <end position="2352"/>
    </location>
</feature>